<dbReference type="Proteomes" id="UP000261340">
    <property type="component" value="Unplaced"/>
</dbReference>
<evidence type="ECO:0000256" key="8">
    <source>
        <dbReference type="SAM" id="MobiDB-lite"/>
    </source>
</evidence>
<evidence type="ECO:0000313" key="11">
    <source>
        <dbReference type="Proteomes" id="UP000261340"/>
    </source>
</evidence>
<dbReference type="GO" id="GO:0009897">
    <property type="term" value="C:external side of plasma membrane"/>
    <property type="evidence" value="ECO:0007669"/>
    <property type="project" value="TreeGrafter"/>
</dbReference>
<keyword evidence="7" id="KW-0675">Receptor</keyword>
<dbReference type="Gene3D" id="2.60.40.10">
    <property type="entry name" value="Immunoglobulins"/>
    <property type="match status" value="1"/>
</dbReference>
<evidence type="ECO:0000256" key="5">
    <source>
        <dbReference type="ARBA" id="ARBA00023136"/>
    </source>
</evidence>
<dbReference type="GeneTree" id="ENSGT00530000069547"/>
<keyword evidence="6" id="KW-1015">Disulfide bond</keyword>
<dbReference type="Ensembl" id="ENSACIT00000000293.1">
    <property type="protein sequence ID" value="ENSACIP00000000276.1"/>
    <property type="gene ID" value="ENSACIG00000000252.1"/>
</dbReference>
<protein>
    <recommendedName>
        <fullName evidence="12">Fibronectin type-III domain-containing protein</fullName>
    </recommendedName>
</protein>
<accession>A0A3Q0QT81</accession>
<evidence type="ECO:0000256" key="6">
    <source>
        <dbReference type="ARBA" id="ARBA00023157"/>
    </source>
</evidence>
<comment type="subcellular location">
    <subcellularLocation>
        <location evidence="1">Membrane</location>
        <topology evidence="1">Single-pass membrane protein</topology>
    </subcellularLocation>
</comment>
<feature type="compositionally biased region" description="Low complexity" evidence="8">
    <location>
        <begin position="224"/>
        <end position="247"/>
    </location>
</feature>
<dbReference type="OMA" id="NSGMERC"/>
<keyword evidence="3" id="KW-0732">Signal</keyword>
<dbReference type="PANTHER" id="PTHR23037">
    <property type="entry name" value="CYTOKINE RECEPTOR"/>
    <property type="match status" value="1"/>
</dbReference>
<name>A0A3Q0QT81_AMPCI</name>
<feature type="region of interest" description="Disordered" evidence="8">
    <location>
        <begin position="223"/>
        <end position="263"/>
    </location>
</feature>
<dbReference type="AlphaFoldDB" id="A0A3Q0QT81"/>
<keyword evidence="11" id="KW-1185">Reference proteome</keyword>
<evidence type="ECO:0008006" key="12">
    <source>
        <dbReference type="Google" id="ProtNLM"/>
    </source>
</evidence>
<dbReference type="SUPFAM" id="SSF49265">
    <property type="entry name" value="Fibronectin type III"/>
    <property type="match status" value="1"/>
</dbReference>
<proteinExistence type="predicted"/>
<dbReference type="InterPro" id="IPR036116">
    <property type="entry name" value="FN3_sf"/>
</dbReference>
<evidence type="ECO:0000313" key="10">
    <source>
        <dbReference type="Ensembl" id="ENSACIP00000000276.1"/>
    </source>
</evidence>
<organism evidence="10 11">
    <name type="scientific">Amphilophus citrinellus</name>
    <name type="common">Midas cichlid</name>
    <name type="synonym">Cichlasoma citrinellum</name>
    <dbReference type="NCBI Taxonomy" id="61819"/>
    <lineage>
        <taxon>Eukaryota</taxon>
        <taxon>Metazoa</taxon>
        <taxon>Chordata</taxon>
        <taxon>Craniata</taxon>
        <taxon>Vertebrata</taxon>
        <taxon>Euteleostomi</taxon>
        <taxon>Actinopterygii</taxon>
        <taxon>Neopterygii</taxon>
        <taxon>Teleostei</taxon>
        <taxon>Neoteleostei</taxon>
        <taxon>Acanthomorphata</taxon>
        <taxon>Ovalentaria</taxon>
        <taxon>Cichlomorphae</taxon>
        <taxon>Cichliformes</taxon>
        <taxon>Cichlidae</taxon>
        <taxon>New World cichlids</taxon>
        <taxon>Cichlasomatinae</taxon>
        <taxon>Heroini</taxon>
        <taxon>Amphilophus</taxon>
    </lineage>
</organism>
<reference evidence="10" key="1">
    <citation type="submission" date="2025-08" db="UniProtKB">
        <authorList>
            <consortium name="Ensembl"/>
        </authorList>
    </citation>
    <scope>IDENTIFICATION</scope>
</reference>
<evidence type="ECO:0000256" key="7">
    <source>
        <dbReference type="ARBA" id="ARBA00023170"/>
    </source>
</evidence>
<evidence type="ECO:0000256" key="3">
    <source>
        <dbReference type="ARBA" id="ARBA00022729"/>
    </source>
</evidence>
<keyword evidence="2 9" id="KW-0812">Transmembrane</keyword>
<evidence type="ECO:0000256" key="1">
    <source>
        <dbReference type="ARBA" id="ARBA00004167"/>
    </source>
</evidence>
<reference evidence="10" key="2">
    <citation type="submission" date="2025-09" db="UniProtKB">
        <authorList>
            <consortium name="Ensembl"/>
        </authorList>
    </citation>
    <scope>IDENTIFICATION</scope>
</reference>
<feature type="transmembrane region" description="Helical" evidence="9">
    <location>
        <begin position="171"/>
        <end position="193"/>
    </location>
</feature>
<dbReference type="InterPro" id="IPR013783">
    <property type="entry name" value="Ig-like_fold"/>
</dbReference>
<evidence type="ECO:0000256" key="2">
    <source>
        <dbReference type="ARBA" id="ARBA00022692"/>
    </source>
</evidence>
<evidence type="ECO:0000256" key="4">
    <source>
        <dbReference type="ARBA" id="ARBA00022989"/>
    </source>
</evidence>
<keyword evidence="5 9" id="KW-0472">Membrane</keyword>
<sequence length="561" mass="61706">MWNNQTNGFNLDCTNDFDELMMCQLELKNCTEYSMILRNRYREKNCTLQQCGTEQCCCSFQLILPMTTPTIISVKESNGNFEVSWNSNMMGFINDELTAEVTYYKKGETTKISKSLTPAIVNGLNYYEINGQDLDPSSTYVVSVRSFIKLSGRFSDSSTEWEFETSFPPRFLLLTIIFSFSITAVIFSIAIYGCYVLKPEPPITSSVCVEPLIPDDSKLGSKMSLTDTSSGSLQQSSGISTGSSALSYANAEPPDHMNDEPPTTKAVHDVLAKLFPNIQLISPLTTTTTSPLTQFMNMQNNDLCSAPYSPCGVQANDTSSGSSIFENKTYSLLIPGCAHQAMTNNSEFKVKAEMPCDSDYHPSRSDMERCPDQQVPACQVPAQQDSVSSLMQADMSYQPCNGDSGRFSCAEDSSLSSISSGTNTSDSCDLTSRAEVEFESSDEIVSGKAKLCEEVTICDECPCYGFVPRGSHSFLAMDEDYQAVPGLLLEQGSGGHKEILDRYKEESFKKAPQSILSQVFPDFINSVQDGQHLSQLQIPFSSLMLADHSLPVITDSGYQSV</sequence>
<dbReference type="STRING" id="61819.ENSACIP00000000276"/>
<dbReference type="PANTHER" id="PTHR23037:SF35">
    <property type="entry name" value="FIBRONECTIN TYPE-III DOMAIN-CONTAINING PROTEIN"/>
    <property type="match status" value="1"/>
</dbReference>
<dbReference type="GO" id="GO:0004896">
    <property type="term" value="F:cytokine receptor activity"/>
    <property type="evidence" value="ECO:0007669"/>
    <property type="project" value="TreeGrafter"/>
</dbReference>
<keyword evidence="4 9" id="KW-1133">Transmembrane helix</keyword>
<evidence type="ECO:0000256" key="9">
    <source>
        <dbReference type="SAM" id="Phobius"/>
    </source>
</evidence>